<comment type="caution">
    <text evidence="1">The sequence shown here is derived from an EMBL/GenBank/DDBJ whole genome shotgun (WGS) entry which is preliminary data.</text>
</comment>
<protein>
    <recommendedName>
        <fullName evidence="3">DUF5666 domain-containing protein</fullName>
    </recommendedName>
</protein>
<gene>
    <name evidence="1" type="ORF">GCM10010468_31720</name>
</gene>
<dbReference type="EMBL" id="BAAAUV010000007">
    <property type="protein sequence ID" value="GAA3212403.1"/>
    <property type="molecule type" value="Genomic_DNA"/>
</dbReference>
<proteinExistence type="predicted"/>
<evidence type="ECO:0000313" key="1">
    <source>
        <dbReference type="EMBL" id="GAA3212403.1"/>
    </source>
</evidence>
<accession>A0ABP6Q9H9</accession>
<name>A0ABP6Q9H9_9ACTN</name>
<reference evidence="2" key="1">
    <citation type="journal article" date="2019" name="Int. J. Syst. Evol. Microbiol.">
        <title>The Global Catalogue of Microorganisms (GCM) 10K type strain sequencing project: providing services to taxonomists for standard genome sequencing and annotation.</title>
        <authorList>
            <consortium name="The Broad Institute Genomics Platform"/>
            <consortium name="The Broad Institute Genome Sequencing Center for Infectious Disease"/>
            <person name="Wu L."/>
            <person name="Ma J."/>
        </authorList>
    </citation>
    <scope>NUCLEOTIDE SEQUENCE [LARGE SCALE GENOMIC DNA]</scope>
    <source>
        <strain evidence="2">JCM 9377</strain>
    </source>
</reference>
<dbReference type="Proteomes" id="UP001501237">
    <property type="component" value="Unassembled WGS sequence"/>
</dbReference>
<organism evidence="1 2">
    <name type="scientific">Actinocorallia longicatena</name>
    <dbReference type="NCBI Taxonomy" id="111803"/>
    <lineage>
        <taxon>Bacteria</taxon>
        <taxon>Bacillati</taxon>
        <taxon>Actinomycetota</taxon>
        <taxon>Actinomycetes</taxon>
        <taxon>Streptosporangiales</taxon>
        <taxon>Thermomonosporaceae</taxon>
        <taxon>Actinocorallia</taxon>
    </lineage>
</organism>
<sequence>MLGAAPERILSPGEPPLRSVEGRIVDASPHLLVLRYGVRELRMPMSEKTLVWYGGRAGLGELLRGRDVVVRPTGDGLAADRIWVDIVRVSGTIIRAEKDVVEVDQGPHRPRTRVVIPRQNQSQILVRHPRMEPGQLFDVIGRSSRHGVVAVKPGTAQPGDIAPPPARPGGSVVRGTATWFSGAGRGAAYPRVDRWGDAGGCADAPQPCAPVPFLSVGSAMKVRNDCTRRSADVIVLECGCAGARFCDRCVECGTSPRGRIIELTPASFVDLGGDLADGCFNVTVAVGG</sequence>
<keyword evidence="2" id="KW-1185">Reference proteome</keyword>
<evidence type="ECO:0008006" key="3">
    <source>
        <dbReference type="Google" id="ProtNLM"/>
    </source>
</evidence>
<evidence type="ECO:0000313" key="2">
    <source>
        <dbReference type="Proteomes" id="UP001501237"/>
    </source>
</evidence>